<evidence type="ECO:0000256" key="3">
    <source>
        <dbReference type="ARBA" id="ARBA00022692"/>
    </source>
</evidence>
<dbReference type="OrthoDB" id="3349406at2"/>
<evidence type="ECO:0000256" key="4">
    <source>
        <dbReference type="ARBA" id="ARBA00022989"/>
    </source>
</evidence>
<sequence>MGTVKRLDRLQRRHPAAGLPIAVVYKFADDQGSYLSALLAYYGLVSLFPLLLLLSSLLGFALEGNAGLQHTIMASTLSQFPVIGQQLRTSGLKGSGVGVVIGVLGSLYGGLGIAQAFQNMLNTTWGVPRNERPNPVRVRLRSLALLATAGLAIIATTVLSALAGSAAAYGAELGAGLRVLNSLAAIAVNAAVFVLAFHLGTARRLRWRDSVPGGLLAALAWQVLQFSGTAVVGHTLKNSTAVNGVFGLVLGLVAFLYLAAVATTLSVEVNVVLAKRLWPRALLTPFTDDVDLTRGDRRTYTDAAKAQRAKGFETVDVSFDRQGEAGSPEPDRDDRG</sequence>
<organism evidence="8 9">
    <name type="scientific">Pedococcus cremeus</name>
    <dbReference type="NCBI Taxonomy" id="587636"/>
    <lineage>
        <taxon>Bacteria</taxon>
        <taxon>Bacillati</taxon>
        <taxon>Actinomycetota</taxon>
        <taxon>Actinomycetes</taxon>
        <taxon>Micrococcales</taxon>
        <taxon>Intrasporangiaceae</taxon>
        <taxon>Pedococcus</taxon>
    </lineage>
</organism>
<protein>
    <submittedName>
        <fullName evidence="8">Inner membrane protein YhjD</fullName>
    </submittedName>
</protein>
<feature type="region of interest" description="Disordered" evidence="6">
    <location>
        <begin position="313"/>
        <end position="336"/>
    </location>
</feature>
<evidence type="ECO:0000256" key="1">
    <source>
        <dbReference type="ARBA" id="ARBA00004651"/>
    </source>
</evidence>
<keyword evidence="5 7" id="KW-0472">Membrane</keyword>
<name>A0A1H9XHY2_9MICO</name>
<evidence type="ECO:0000313" key="9">
    <source>
        <dbReference type="Proteomes" id="UP000199019"/>
    </source>
</evidence>
<feature type="transmembrane region" description="Helical" evidence="7">
    <location>
        <begin position="39"/>
        <end position="62"/>
    </location>
</feature>
<proteinExistence type="predicted"/>
<dbReference type="Pfam" id="PF03631">
    <property type="entry name" value="Virul_fac_BrkB"/>
    <property type="match status" value="1"/>
</dbReference>
<feature type="transmembrane region" description="Helical" evidence="7">
    <location>
        <begin position="245"/>
        <end position="273"/>
    </location>
</feature>
<dbReference type="STRING" id="587636.SAMN05216199_3847"/>
<feature type="transmembrane region" description="Helical" evidence="7">
    <location>
        <begin position="179"/>
        <end position="199"/>
    </location>
</feature>
<comment type="subcellular location">
    <subcellularLocation>
        <location evidence="1">Cell membrane</location>
        <topology evidence="1">Multi-pass membrane protein</topology>
    </subcellularLocation>
</comment>
<evidence type="ECO:0000256" key="7">
    <source>
        <dbReference type="SAM" id="Phobius"/>
    </source>
</evidence>
<keyword evidence="3 7" id="KW-0812">Transmembrane</keyword>
<evidence type="ECO:0000256" key="2">
    <source>
        <dbReference type="ARBA" id="ARBA00022475"/>
    </source>
</evidence>
<evidence type="ECO:0000313" key="8">
    <source>
        <dbReference type="EMBL" id="SES45790.1"/>
    </source>
</evidence>
<gene>
    <name evidence="8" type="ORF">SAMN05216199_3847</name>
</gene>
<evidence type="ECO:0000256" key="6">
    <source>
        <dbReference type="SAM" id="MobiDB-lite"/>
    </source>
</evidence>
<feature type="transmembrane region" description="Helical" evidence="7">
    <location>
        <begin position="143"/>
        <end position="167"/>
    </location>
</feature>
<dbReference type="Proteomes" id="UP000199019">
    <property type="component" value="Unassembled WGS sequence"/>
</dbReference>
<dbReference type="PANTHER" id="PTHR30213:SF1">
    <property type="entry name" value="INNER MEMBRANE PROTEIN YHJD"/>
    <property type="match status" value="1"/>
</dbReference>
<dbReference type="PANTHER" id="PTHR30213">
    <property type="entry name" value="INNER MEMBRANE PROTEIN YHJD"/>
    <property type="match status" value="1"/>
</dbReference>
<dbReference type="GO" id="GO:0005886">
    <property type="term" value="C:plasma membrane"/>
    <property type="evidence" value="ECO:0007669"/>
    <property type="project" value="UniProtKB-SubCell"/>
</dbReference>
<dbReference type="RefSeq" id="WP_091761752.1">
    <property type="nucleotide sequence ID" value="NZ_FOHB01000008.1"/>
</dbReference>
<evidence type="ECO:0000256" key="5">
    <source>
        <dbReference type="ARBA" id="ARBA00023136"/>
    </source>
</evidence>
<dbReference type="EMBL" id="FOHB01000008">
    <property type="protein sequence ID" value="SES45790.1"/>
    <property type="molecule type" value="Genomic_DNA"/>
</dbReference>
<keyword evidence="2" id="KW-1003">Cell membrane</keyword>
<accession>A0A1H9XHY2</accession>
<dbReference type="AlphaFoldDB" id="A0A1H9XHY2"/>
<reference evidence="9" key="1">
    <citation type="submission" date="2016-10" db="EMBL/GenBank/DDBJ databases">
        <authorList>
            <person name="Varghese N."/>
            <person name="Submissions S."/>
        </authorList>
    </citation>
    <scope>NUCLEOTIDE SEQUENCE [LARGE SCALE GENOMIC DNA]</scope>
    <source>
        <strain evidence="9">CGMCC 1.6963</strain>
    </source>
</reference>
<dbReference type="InterPro" id="IPR017039">
    <property type="entry name" value="Virul_fac_BrkB"/>
</dbReference>
<keyword evidence="9" id="KW-1185">Reference proteome</keyword>
<feature type="transmembrane region" description="Helical" evidence="7">
    <location>
        <begin position="211"/>
        <end position="233"/>
    </location>
</feature>
<keyword evidence="4 7" id="KW-1133">Transmembrane helix</keyword>